<evidence type="ECO:0000313" key="3">
    <source>
        <dbReference type="Proteomes" id="UP000001194"/>
    </source>
</evidence>
<dbReference type="RefSeq" id="XP_001891348.1">
    <property type="nucleotide sequence ID" value="XM_001891313.1"/>
</dbReference>
<evidence type="ECO:0000256" key="1">
    <source>
        <dbReference type="SAM" id="MobiDB-lite"/>
    </source>
</evidence>
<gene>
    <name evidence="2" type="ORF">LACBIDRAFT_336354</name>
</gene>
<protein>
    <submittedName>
        <fullName evidence="2">Predicted protein</fullName>
    </submittedName>
</protein>
<reference evidence="2 3" key="1">
    <citation type="journal article" date="2008" name="Nature">
        <title>The genome of Laccaria bicolor provides insights into mycorrhizal symbiosis.</title>
        <authorList>
            <person name="Martin F."/>
            <person name="Aerts A."/>
            <person name="Ahren D."/>
            <person name="Brun A."/>
            <person name="Danchin E.G.J."/>
            <person name="Duchaussoy F."/>
            <person name="Gibon J."/>
            <person name="Kohler A."/>
            <person name="Lindquist E."/>
            <person name="Pereda V."/>
            <person name="Salamov A."/>
            <person name="Shapiro H.J."/>
            <person name="Wuyts J."/>
            <person name="Blaudez D."/>
            <person name="Buee M."/>
            <person name="Brokstein P."/>
            <person name="Canbaeck B."/>
            <person name="Cohen D."/>
            <person name="Courty P.E."/>
            <person name="Coutinho P.M."/>
            <person name="Delaruelle C."/>
            <person name="Detter J.C."/>
            <person name="Deveau A."/>
            <person name="DiFazio S."/>
            <person name="Duplessis S."/>
            <person name="Fraissinet-Tachet L."/>
            <person name="Lucic E."/>
            <person name="Frey-Klett P."/>
            <person name="Fourrey C."/>
            <person name="Feussner I."/>
            <person name="Gay G."/>
            <person name="Grimwood J."/>
            <person name="Hoegger P.J."/>
            <person name="Jain P."/>
            <person name="Kilaru S."/>
            <person name="Labbe J."/>
            <person name="Lin Y.C."/>
            <person name="Legue V."/>
            <person name="Le Tacon F."/>
            <person name="Marmeisse R."/>
            <person name="Melayah D."/>
            <person name="Montanini B."/>
            <person name="Muratet M."/>
            <person name="Nehls U."/>
            <person name="Niculita-Hirzel H."/>
            <person name="Oudot-Le Secq M.P."/>
            <person name="Peter M."/>
            <person name="Quesneville H."/>
            <person name="Rajashekar B."/>
            <person name="Reich M."/>
            <person name="Rouhier N."/>
            <person name="Schmutz J."/>
            <person name="Yin T."/>
            <person name="Chalot M."/>
            <person name="Henrissat B."/>
            <person name="Kuees U."/>
            <person name="Lucas S."/>
            <person name="Van de Peer Y."/>
            <person name="Podila G.K."/>
            <person name="Polle A."/>
            <person name="Pukkila P.J."/>
            <person name="Richardson P.M."/>
            <person name="Rouze P."/>
            <person name="Sanders I.R."/>
            <person name="Stajich J.E."/>
            <person name="Tunlid A."/>
            <person name="Tuskan G."/>
            <person name="Grigoriev I.V."/>
        </authorList>
    </citation>
    <scope>NUCLEOTIDE SEQUENCE [LARGE SCALE GENOMIC DNA]</scope>
    <source>
        <strain evidence="3">S238N-H82 / ATCC MYA-4686</strain>
    </source>
</reference>
<proteinExistence type="predicted"/>
<organism evidence="3">
    <name type="scientific">Laccaria bicolor (strain S238N-H82 / ATCC MYA-4686)</name>
    <name type="common">Bicoloured deceiver</name>
    <name type="synonym">Laccaria laccata var. bicolor</name>
    <dbReference type="NCBI Taxonomy" id="486041"/>
    <lineage>
        <taxon>Eukaryota</taxon>
        <taxon>Fungi</taxon>
        <taxon>Dikarya</taxon>
        <taxon>Basidiomycota</taxon>
        <taxon>Agaricomycotina</taxon>
        <taxon>Agaricomycetes</taxon>
        <taxon>Agaricomycetidae</taxon>
        <taxon>Agaricales</taxon>
        <taxon>Agaricineae</taxon>
        <taxon>Hydnangiaceae</taxon>
        <taxon>Laccaria</taxon>
    </lineage>
</organism>
<dbReference type="AlphaFoldDB" id="B0E580"/>
<feature type="region of interest" description="Disordered" evidence="1">
    <location>
        <begin position="24"/>
        <end position="60"/>
    </location>
</feature>
<name>B0E580_LACBS</name>
<dbReference type="InParanoid" id="B0E580"/>
<evidence type="ECO:0000313" key="2">
    <source>
        <dbReference type="EMBL" id="EDQ98001.1"/>
    </source>
</evidence>
<dbReference type="EMBL" id="DS547716">
    <property type="protein sequence ID" value="EDQ98001.1"/>
    <property type="molecule type" value="Genomic_DNA"/>
</dbReference>
<dbReference type="OrthoDB" id="3070904at2759"/>
<dbReference type="KEGG" id="lbc:LACBIDRAFT_336354"/>
<dbReference type="GeneID" id="6087004"/>
<sequence length="149" mass="16066">YSDQSMWGRILQLSNIANINIDEDMDADPREPDVEIPSLPHTPQRKGKAKQMSSPQTPELQGASCVIGGVLCGHAHGNKANMADLIDADKDANDSHEILGKVLLYLSNDNPATINPAETQSTTSCLIPMASNIKPTLEKVATKYSPIKS</sequence>
<dbReference type="Proteomes" id="UP000001194">
    <property type="component" value="Unassembled WGS sequence"/>
</dbReference>
<keyword evidence="3" id="KW-1185">Reference proteome</keyword>
<feature type="non-terminal residue" evidence="2">
    <location>
        <position position="1"/>
    </location>
</feature>
<dbReference type="HOGENOM" id="CLU_147107_0_0_1"/>
<accession>B0E580</accession>